<feature type="region of interest" description="Disordered" evidence="2">
    <location>
        <begin position="19"/>
        <end position="87"/>
    </location>
</feature>
<dbReference type="EMBL" id="JUFZ01000003">
    <property type="protein sequence ID" value="KIC13199.1"/>
    <property type="molecule type" value="Genomic_DNA"/>
</dbReference>
<sequence>MKKSFLLCATAILLGACGGGGGGGTTPTAAPTPTVNPDTVSSGSSSENKYSRESDQQASQTTEQVSENKSGNEIVPSTQDKPTEKKLSNTGFFIDKNRFHKGELEGLDIKNTNGNTIATLSGHNRRYTFNGALVKAPDATQLIVDGVVLKLIDENVGQIGGLTGLALSKALTAAYNVSKDPKRDIFYFGLETGTADMPKSGIATYRGNASRYDNISGNVTNIGTSTLYADFGRKKISGDLAINKGVLGAFRRDISLKETDIKGNGFSGRATAGEDNILFRTVEGRYEGKFYGPKAEEVAGKATFQGEAIVGQLESLNTSFSAERGAIH</sequence>
<evidence type="ECO:0000313" key="5">
    <source>
        <dbReference type="EMBL" id="KIC13199.1"/>
    </source>
</evidence>
<feature type="chain" id="PRO_5002133217" evidence="3">
    <location>
        <begin position="19"/>
        <end position="328"/>
    </location>
</feature>
<evidence type="ECO:0000256" key="2">
    <source>
        <dbReference type="SAM" id="MobiDB-lite"/>
    </source>
</evidence>
<dbReference type="PROSITE" id="PS51257">
    <property type="entry name" value="PROKAR_LIPOPROTEIN"/>
    <property type="match status" value="1"/>
</dbReference>
<feature type="domain" description="Transferrin-binding protein B C-lobe/N-lobe beta-barrel" evidence="4">
    <location>
        <begin position="197"/>
        <end position="324"/>
    </location>
</feature>
<dbReference type="SUPFAM" id="SSF56925">
    <property type="entry name" value="OMPA-like"/>
    <property type="match status" value="1"/>
</dbReference>
<dbReference type="PATRIC" id="fig|1056807.3.peg.71"/>
<dbReference type="GO" id="GO:0009279">
    <property type="term" value="C:cell outer membrane"/>
    <property type="evidence" value="ECO:0007669"/>
    <property type="project" value="UniProtKB-SubCell"/>
</dbReference>
<evidence type="ECO:0000313" key="7">
    <source>
        <dbReference type="Proteomes" id="UP000031390"/>
    </source>
</evidence>
<protein>
    <submittedName>
        <fullName evidence="6">Transferrin-binding protein-like solute binding protein</fullName>
    </submittedName>
    <submittedName>
        <fullName evidence="5">Transferrin-binding protein-like solute-binding domain protein</fullName>
    </submittedName>
</protein>
<dbReference type="EMBL" id="CP094242">
    <property type="protein sequence ID" value="UNV87201.1"/>
    <property type="molecule type" value="Genomic_DNA"/>
</dbReference>
<dbReference type="Proteomes" id="UP000031390">
    <property type="component" value="Unassembled WGS sequence"/>
</dbReference>
<evidence type="ECO:0000256" key="3">
    <source>
        <dbReference type="SAM" id="SignalP"/>
    </source>
</evidence>
<dbReference type="RefSeq" id="WP_242883674.1">
    <property type="nucleotide sequence ID" value="NZ_CP094242.1"/>
</dbReference>
<reference evidence="6 8" key="2">
    <citation type="submission" date="2022-03" db="EMBL/GenBank/DDBJ databases">
        <title>Genome sequencing of Morococcus cerebrosus.</title>
        <authorList>
            <person name="Baek M.-G."/>
            <person name="Yi H."/>
        </authorList>
    </citation>
    <scope>NUCLEOTIDE SEQUENCE [LARGE SCALE GENOMIC DNA]</scope>
    <source>
        <strain evidence="6 8">CIP 81.93</strain>
    </source>
</reference>
<dbReference type="Gene3D" id="2.40.160.90">
    <property type="match status" value="1"/>
</dbReference>
<proteinExistence type="predicted"/>
<dbReference type="NCBIfam" id="NF041636">
    <property type="entry name" value="slam_lipo"/>
    <property type="match status" value="1"/>
</dbReference>
<dbReference type="InterPro" id="IPR011250">
    <property type="entry name" value="OMP/PagP_B-barrel"/>
</dbReference>
<evidence type="ECO:0000256" key="1">
    <source>
        <dbReference type="ARBA" id="ARBA00004442"/>
    </source>
</evidence>
<accession>A0A0C1HG52</accession>
<keyword evidence="3" id="KW-0732">Signal</keyword>
<feature type="compositionally biased region" description="Polar residues" evidence="2">
    <location>
        <begin position="35"/>
        <end position="48"/>
    </location>
</feature>
<evidence type="ECO:0000313" key="8">
    <source>
        <dbReference type="Proteomes" id="UP000829504"/>
    </source>
</evidence>
<dbReference type="Proteomes" id="UP000829504">
    <property type="component" value="Chromosome"/>
</dbReference>
<keyword evidence="8" id="KW-1185">Reference proteome</keyword>
<evidence type="ECO:0000259" key="4">
    <source>
        <dbReference type="Pfam" id="PF01298"/>
    </source>
</evidence>
<dbReference type="AlphaFoldDB" id="A0A0C1HG52"/>
<organism evidence="5 7">
    <name type="scientific">Morococcus cerebrosus</name>
    <dbReference type="NCBI Taxonomy" id="1056807"/>
    <lineage>
        <taxon>Bacteria</taxon>
        <taxon>Pseudomonadati</taxon>
        <taxon>Pseudomonadota</taxon>
        <taxon>Betaproteobacteria</taxon>
        <taxon>Neisseriales</taxon>
        <taxon>Neisseriaceae</taxon>
        <taxon>Morococcus</taxon>
    </lineage>
</organism>
<reference evidence="5 7" key="1">
    <citation type="submission" date="2014-12" db="EMBL/GenBank/DDBJ databases">
        <title>Genome sequence of Morococcus cerebrosus.</title>
        <authorList>
            <person name="Shin S.-K."/>
            <person name="Yi H."/>
        </authorList>
    </citation>
    <scope>NUCLEOTIDE SEQUENCE [LARGE SCALE GENOMIC DNA]</scope>
    <source>
        <strain evidence="5 7">CIP 81.93</strain>
    </source>
</reference>
<feature type="signal peptide" evidence="3">
    <location>
        <begin position="1"/>
        <end position="18"/>
    </location>
</feature>
<dbReference type="InterPro" id="IPR054843">
    <property type="entry name" value="Slam_hemophilin_C"/>
</dbReference>
<gene>
    <name evidence="5" type="ORF">MCC93_00730</name>
    <name evidence="6" type="ORF">MON37_11225</name>
</gene>
<dbReference type="Pfam" id="PF01298">
    <property type="entry name" value="TbpB_B_D"/>
    <property type="match status" value="1"/>
</dbReference>
<feature type="compositionally biased region" description="Polar residues" evidence="2">
    <location>
        <begin position="56"/>
        <end position="80"/>
    </location>
</feature>
<evidence type="ECO:0000313" key="6">
    <source>
        <dbReference type="EMBL" id="UNV87201.1"/>
    </source>
</evidence>
<comment type="subcellular location">
    <subcellularLocation>
        <location evidence="1">Cell outer membrane</location>
    </subcellularLocation>
</comment>
<name>A0A0C1HG52_9NEIS</name>
<dbReference type="InterPro" id="IPR001677">
    <property type="entry name" value="TbpB_B_D"/>
</dbReference>